<dbReference type="InterPro" id="IPR029069">
    <property type="entry name" value="HotDog_dom_sf"/>
</dbReference>
<dbReference type="Pfam" id="PF03061">
    <property type="entry name" value="4HBT"/>
    <property type="match status" value="1"/>
</dbReference>
<comment type="similarity">
    <text evidence="1">Belongs to the thioesterase PaaI family.</text>
</comment>
<evidence type="ECO:0000313" key="4">
    <source>
        <dbReference type="EMBL" id="MDO3675476.1"/>
    </source>
</evidence>
<evidence type="ECO:0000259" key="3">
    <source>
        <dbReference type="Pfam" id="PF03061"/>
    </source>
</evidence>
<dbReference type="Gene3D" id="3.10.129.10">
    <property type="entry name" value="Hotdog Thioesterase"/>
    <property type="match status" value="1"/>
</dbReference>
<dbReference type="InterPro" id="IPR039298">
    <property type="entry name" value="ACOT13"/>
</dbReference>
<dbReference type="InterPro" id="IPR003736">
    <property type="entry name" value="PAAI_dom"/>
</dbReference>
<dbReference type="RefSeq" id="WP_302876969.1">
    <property type="nucleotide sequence ID" value="NZ_JARLKN010000082.1"/>
</dbReference>
<gene>
    <name evidence="4" type="ORF">Q3C12_00565</name>
</gene>
<keyword evidence="5" id="KW-1185">Reference proteome</keyword>
<dbReference type="InterPro" id="IPR006683">
    <property type="entry name" value="Thioestr_dom"/>
</dbReference>
<name>A0ABT8V236_9BACL</name>
<evidence type="ECO:0000256" key="2">
    <source>
        <dbReference type="ARBA" id="ARBA00022801"/>
    </source>
</evidence>
<dbReference type="SUPFAM" id="SSF54637">
    <property type="entry name" value="Thioesterase/thiol ester dehydrase-isomerase"/>
    <property type="match status" value="1"/>
</dbReference>
<dbReference type="EC" id="3.1.2.-" evidence="4"/>
<feature type="domain" description="Thioesterase" evidence="3">
    <location>
        <begin position="51"/>
        <end position="127"/>
    </location>
</feature>
<organism evidence="4 5">
    <name type="scientific">Paenibacillus ehimensis</name>
    <dbReference type="NCBI Taxonomy" id="79264"/>
    <lineage>
        <taxon>Bacteria</taxon>
        <taxon>Bacillati</taxon>
        <taxon>Bacillota</taxon>
        <taxon>Bacilli</taxon>
        <taxon>Bacillales</taxon>
        <taxon>Paenibacillaceae</taxon>
        <taxon>Paenibacillus</taxon>
    </lineage>
</organism>
<evidence type="ECO:0000256" key="1">
    <source>
        <dbReference type="ARBA" id="ARBA00008324"/>
    </source>
</evidence>
<sequence length="145" mass="15588">MNEILAHYRKVLAGAAMPSPVEQLMGIRPVDIVSGQVSFELEATRDHANPQGTLHGGITSTLADMAMGVAFGTTLQPDESFTTIELKINFLKPVWNGTIRADAKILKKGKTVGLVDCSILDKDESLVAYATSTCMILRGDKAKGR</sequence>
<dbReference type="EMBL" id="JAUMKJ010000001">
    <property type="protein sequence ID" value="MDO3675476.1"/>
    <property type="molecule type" value="Genomic_DNA"/>
</dbReference>
<proteinExistence type="inferred from homology"/>
<dbReference type="CDD" id="cd03443">
    <property type="entry name" value="PaaI_thioesterase"/>
    <property type="match status" value="1"/>
</dbReference>
<protein>
    <submittedName>
        <fullName evidence="4">PaaI family thioesterase</fullName>
        <ecNumber evidence="4">3.1.2.-</ecNumber>
    </submittedName>
</protein>
<dbReference type="PANTHER" id="PTHR21660">
    <property type="entry name" value="THIOESTERASE SUPERFAMILY MEMBER-RELATED"/>
    <property type="match status" value="1"/>
</dbReference>
<dbReference type="NCBIfam" id="TIGR00369">
    <property type="entry name" value="unchar_dom_1"/>
    <property type="match status" value="1"/>
</dbReference>
<comment type="caution">
    <text evidence="4">The sequence shown here is derived from an EMBL/GenBank/DDBJ whole genome shotgun (WGS) entry which is preliminary data.</text>
</comment>
<dbReference type="Proteomes" id="UP001168883">
    <property type="component" value="Unassembled WGS sequence"/>
</dbReference>
<dbReference type="PANTHER" id="PTHR21660:SF1">
    <property type="entry name" value="ACYL-COENZYME A THIOESTERASE 13"/>
    <property type="match status" value="1"/>
</dbReference>
<reference evidence="4" key="1">
    <citation type="submission" date="2023-07" db="EMBL/GenBank/DDBJ databases">
        <authorList>
            <person name="Aktuganov G."/>
            <person name="Boyko T."/>
            <person name="Delegan Y."/>
            <person name="Galimzianova N."/>
            <person name="Gilvanova E."/>
            <person name="Korobov V."/>
            <person name="Kuzmina L."/>
            <person name="Melentiev A."/>
            <person name="Milman P."/>
            <person name="Ryabova A."/>
            <person name="Stupak E."/>
            <person name="Yasakov T."/>
            <person name="Zharikova N."/>
            <person name="Zhurenko E."/>
        </authorList>
    </citation>
    <scope>NUCLEOTIDE SEQUENCE</scope>
    <source>
        <strain evidence="4">IB-739</strain>
    </source>
</reference>
<dbReference type="GO" id="GO:0016787">
    <property type="term" value="F:hydrolase activity"/>
    <property type="evidence" value="ECO:0007669"/>
    <property type="project" value="UniProtKB-KW"/>
</dbReference>
<keyword evidence="2 4" id="KW-0378">Hydrolase</keyword>
<accession>A0ABT8V236</accession>
<evidence type="ECO:0000313" key="5">
    <source>
        <dbReference type="Proteomes" id="UP001168883"/>
    </source>
</evidence>